<proteinExistence type="predicted"/>
<feature type="region of interest" description="Disordered" evidence="1">
    <location>
        <begin position="87"/>
        <end position="110"/>
    </location>
</feature>
<organism evidence="2">
    <name type="scientific">Culex pipiens</name>
    <name type="common">House mosquito</name>
    <dbReference type="NCBI Taxonomy" id="7175"/>
    <lineage>
        <taxon>Eukaryota</taxon>
        <taxon>Metazoa</taxon>
        <taxon>Ecdysozoa</taxon>
        <taxon>Arthropoda</taxon>
        <taxon>Hexapoda</taxon>
        <taxon>Insecta</taxon>
        <taxon>Pterygota</taxon>
        <taxon>Neoptera</taxon>
        <taxon>Endopterygota</taxon>
        <taxon>Diptera</taxon>
        <taxon>Nematocera</taxon>
        <taxon>Culicoidea</taxon>
        <taxon>Culicidae</taxon>
        <taxon>Culicinae</taxon>
        <taxon>Culicini</taxon>
        <taxon>Culex</taxon>
        <taxon>Culex</taxon>
    </lineage>
</organism>
<name>A0A8D8G971_CULPI</name>
<protein>
    <submittedName>
        <fullName evidence="2">(northern house mosquito) hypothetical protein</fullName>
    </submittedName>
</protein>
<sequence>MQTFKLLALEPESFKFPTNTIRTSSTGRVASTWRSMCYQTVPTTVRNSASALASSPGKLTSTQTWHWSKFSSPVVSWRTKAPYGTCQSEETSRRRSFASEEPPSWCTTFA</sequence>
<dbReference type="EMBL" id="HBUE01134659">
    <property type="protein sequence ID" value="CAG6498194.1"/>
    <property type="molecule type" value="Transcribed_RNA"/>
</dbReference>
<evidence type="ECO:0000313" key="2">
    <source>
        <dbReference type="EMBL" id="CAG6498194.1"/>
    </source>
</evidence>
<accession>A0A8D8G971</accession>
<dbReference type="AlphaFoldDB" id="A0A8D8G971"/>
<dbReference type="EMBL" id="HBUE01134657">
    <property type="protein sequence ID" value="CAG6498191.1"/>
    <property type="molecule type" value="Transcribed_RNA"/>
</dbReference>
<evidence type="ECO:0000256" key="1">
    <source>
        <dbReference type="SAM" id="MobiDB-lite"/>
    </source>
</evidence>
<reference evidence="2" key="1">
    <citation type="submission" date="2021-05" db="EMBL/GenBank/DDBJ databases">
        <authorList>
            <person name="Alioto T."/>
            <person name="Alioto T."/>
            <person name="Gomez Garrido J."/>
        </authorList>
    </citation>
    <scope>NUCLEOTIDE SEQUENCE</scope>
</reference>